<dbReference type="Proteomes" id="UP000198379">
    <property type="component" value="Unassembled WGS sequence"/>
</dbReference>
<keyword evidence="3" id="KW-1185">Reference proteome</keyword>
<organism evidence="2 3">
    <name type="scientific">Dokdonia pacifica</name>
    <dbReference type="NCBI Taxonomy" id="1627892"/>
    <lineage>
        <taxon>Bacteria</taxon>
        <taxon>Pseudomonadati</taxon>
        <taxon>Bacteroidota</taxon>
        <taxon>Flavobacteriia</taxon>
        <taxon>Flavobacteriales</taxon>
        <taxon>Flavobacteriaceae</taxon>
        <taxon>Dokdonia</taxon>
    </lineage>
</organism>
<dbReference type="RefSeq" id="WP_089373752.1">
    <property type="nucleotide sequence ID" value="NZ_BMEP01000010.1"/>
</dbReference>
<gene>
    <name evidence="2" type="ORF">SAMN06265376_110128</name>
</gene>
<dbReference type="EMBL" id="FZNY01000010">
    <property type="protein sequence ID" value="SNS30731.1"/>
    <property type="molecule type" value="Genomic_DNA"/>
</dbReference>
<dbReference type="SUPFAM" id="SSF159894">
    <property type="entry name" value="YgaC/TfoX-N like"/>
    <property type="match status" value="1"/>
</dbReference>
<dbReference type="Pfam" id="PF04993">
    <property type="entry name" value="TfoX_N"/>
    <property type="match status" value="1"/>
</dbReference>
<proteinExistence type="predicted"/>
<dbReference type="InterPro" id="IPR007076">
    <property type="entry name" value="TfoX_N"/>
</dbReference>
<accession>A0A239DFS4</accession>
<protein>
    <submittedName>
        <fullName evidence="2">TfoX N-terminal domain-containing protein</fullName>
    </submittedName>
</protein>
<dbReference type="OrthoDB" id="214902at2"/>
<dbReference type="Gene3D" id="3.30.1460.30">
    <property type="entry name" value="YgaC/TfoX-N like chaperone"/>
    <property type="match status" value="1"/>
</dbReference>
<feature type="domain" description="TfoX N-terminal" evidence="1">
    <location>
        <begin position="21"/>
        <end position="108"/>
    </location>
</feature>
<evidence type="ECO:0000259" key="1">
    <source>
        <dbReference type="Pfam" id="PF04993"/>
    </source>
</evidence>
<sequence>MGYDIYFTDRIRTVLTSLKVPYTEKKMMGGLLFMVNNSMCVNADQDKDTGEDRLMVRVGKENYDALLLEKGARKMDFTGRAMNGFLFIYPEGTESNEQLHFWIQKALAYNKTL</sequence>
<evidence type="ECO:0000313" key="2">
    <source>
        <dbReference type="EMBL" id="SNS30731.1"/>
    </source>
</evidence>
<name>A0A239DFS4_9FLAO</name>
<dbReference type="AlphaFoldDB" id="A0A239DFS4"/>
<evidence type="ECO:0000313" key="3">
    <source>
        <dbReference type="Proteomes" id="UP000198379"/>
    </source>
</evidence>
<reference evidence="2 3" key="1">
    <citation type="submission" date="2017-06" db="EMBL/GenBank/DDBJ databases">
        <authorList>
            <person name="Kim H.J."/>
            <person name="Triplett B.A."/>
        </authorList>
    </citation>
    <scope>NUCLEOTIDE SEQUENCE [LARGE SCALE GENOMIC DNA]</scope>
    <source>
        <strain evidence="2 3">DSM 25597</strain>
    </source>
</reference>